<keyword evidence="1" id="KW-1133">Transmembrane helix</keyword>
<keyword evidence="1" id="KW-0812">Transmembrane</keyword>
<dbReference type="AlphaFoldDB" id="A0A0C1E8N6"/>
<keyword evidence="1" id="KW-0472">Membrane</keyword>
<dbReference type="SUPFAM" id="SSF52540">
    <property type="entry name" value="P-loop containing nucleoside triphosphate hydrolases"/>
    <property type="match status" value="1"/>
</dbReference>
<dbReference type="Pfam" id="PF07931">
    <property type="entry name" value="CPT"/>
    <property type="match status" value="1"/>
</dbReference>
<dbReference type="Gene3D" id="3.40.50.300">
    <property type="entry name" value="P-loop containing nucleotide triphosphate hydrolases"/>
    <property type="match status" value="1"/>
</dbReference>
<proteinExistence type="predicted"/>
<organism evidence="2 3">
    <name type="scientific">Parachlamydia acanthamoebae</name>
    <dbReference type="NCBI Taxonomy" id="83552"/>
    <lineage>
        <taxon>Bacteria</taxon>
        <taxon>Pseudomonadati</taxon>
        <taxon>Chlamydiota</taxon>
        <taxon>Chlamydiia</taxon>
        <taxon>Parachlamydiales</taxon>
        <taxon>Parachlamydiaceae</taxon>
        <taxon>Parachlamydia</taxon>
    </lineage>
</organism>
<accession>A0A0C1E8N6</accession>
<name>A0A0C1E8N6_9BACT</name>
<dbReference type="PATRIC" id="fig|83552.4.peg.1298"/>
<comment type="caution">
    <text evidence="2">The sequence shown here is derived from an EMBL/GenBank/DDBJ whole genome shotgun (WGS) entry which is preliminary data.</text>
</comment>
<dbReference type="Proteomes" id="UP000031307">
    <property type="component" value="Unassembled WGS sequence"/>
</dbReference>
<evidence type="ECO:0000256" key="1">
    <source>
        <dbReference type="SAM" id="Phobius"/>
    </source>
</evidence>
<dbReference type="InterPro" id="IPR027417">
    <property type="entry name" value="P-loop_NTPase"/>
</dbReference>
<evidence type="ECO:0000313" key="3">
    <source>
        <dbReference type="Proteomes" id="UP000031307"/>
    </source>
</evidence>
<dbReference type="RefSeq" id="WP_006341139.1">
    <property type="nucleotide sequence ID" value="NZ_JASBUT010000045.1"/>
</dbReference>
<feature type="transmembrane region" description="Helical" evidence="1">
    <location>
        <begin position="160"/>
        <end position="181"/>
    </location>
</feature>
<protein>
    <recommendedName>
        <fullName evidence="4">(d)CMP kinase</fullName>
    </recommendedName>
</protein>
<reference evidence="2 3" key="1">
    <citation type="journal article" date="2014" name="Mol. Biol. Evol.">
        <title>Massive expansion of Ubiquitination-related gene families within the Chlamydiae.</title>
        <authorList>
            <person name="Domman D."/>
            <person name="Collingro A."/>
            <person name="Lagkouvardos I."/>
            <person name="Gehre L."/>
            <person name="Weinmaier T."/>
            <person name="Rattei T."/>
            <person name="Subtil A."/>
            <person name="Horn M."/>
        </authorList>
    </citation>
    <scope>NUCLEOTIDE SEQUENCE [LARGE SCALE GENOMIC DNA]</scope>
    <source>
        <strain evidence="2 3">OEW1</strain>
    </source>
</reference>
<evidence type="ECO:0008006" key="4">
    <source>
        <dbReference type="Google" id="ProtNLM"/>
    </source>
</evidence>
<gene>
    <name evidence="2" type="ORF">DB43_GE00280</name>
</gene>
<sequence>MSNIIFVFGPSCSGKSTLGQALQKNLGSEWTYIDRDDLIEQNVCTESTADRTLEERIQSIKGKIIIDAQIPWREKQKGEFYFMVLPPLEVLLKRDAERTINLKRPERQAYYAREYVLETHRTLSKMKRENFNHCFDSSRESVMDEINTIKTLINHNSHSYVKYVCFALAGVAFSIVCAVLINSNKKS</sequence>
<evidence type="ECO:0000313" key="2">
    <source>
        <dbReference type="EMBL" id="KIA77547.1"/>
    </source>
</evidence>
<dbReference type="EMBL" id="JSAM01000074">
    <property type="protein sequence ID" value="KIA77547.1"/>
    <property type="molecule type" value="Genomic_DNA"/>
</dbReference>